<gene>
    <name evidence="2" type="ORF">RI543_003556</name>
</gene>
<evidence type="ECO:0000256" key="1">
    <source>
        <dbReference type="SAM" id="MobiDB-lite"/>
    </source>
</evidence>
<dbReference type="Proteomes" id="UP001306508">
    <property type="component" value="Unassembled WGS sequence"/>
</dbReference>
<reference evidence="3" key="1">
    <citation type="submission" date="2023-07" db="EMBL/GenBank/DDBJ databases">
        <title>A draft genome of Kazachstania heterogenica Y-27499.</title>
        <authorList>
            <person name="Donic C."/>
            <person name="Kralova J.S."/>
            <person name="Fidel L."/>
            <person name="Ben-Dor S."/>
            <person name="Jung S."/>
        </authorList>
    </citation>
    <scope>NUCLEOTIDE SEQUENCE [LARGE SCALE GENOMIC DNA]</scope>
    <source>
        <strain evidence="3">Y27499</strain>
    </source>
</reference>
<protein>
    <submittedName>
        <fullName evidence="2">Uncharacterized protein</fullName>
    </submittedName>
</protein>
<proteinExistence type="predicted"/>
<evidence type="ECO:0000313" key="2">
    <source>
        <dbReference type="EMBL" id="KAK5779664.1"/>
    </source>
</evidence>
<comment type="caution">
    <text evidence="2">The sequence shown here is derived from an EMBL/GenBank/DDBJ whole genome shotgun (WGS) entry which is preliminary data.</text>
</comment>
<keyword evidence="3" id="KW-1185">Reference proteome</keyword>
<organism evidence="2 3">
    <name type="scientific">Arxiozyma heterogenica</name>
    <dbReference type="NCBI Taxonomy" id="278026"/>
    <lineage>
        <taxon>Eukaryota</taxon>
        <taxon>Fungi</taxon>
        <taxon>Dikarya</taxon>
        <taxon>Ascomycota</taxon>
        <taxon>Saccharomycotina</taxon>
        <taxon>Saccharomycetes</taxon>
        <taxon>Saccharomycetales</taxon>
        <taxon>Saccharomycetaceae</taxon>
        <taxon>Arxiozyma</taxon>
    </lineage>
</organism>
<sequence>MTTTYCPEPSATSETSMTAIIGHSSIESVYTDSRNQQEETNSFTTATNVTPAASITSATTGPAFTNSENQLTSKNSRASTTTVIGSTKGKADVTSETGTAVSTVESRRPETSPTTMVSQVSQYIPEQLSSSSTGVTVPQGSAPSLVSYEGKGSTIYMKWSVTHCIGLLLFMRSIHNDISELTLYMDFYDSLA</sequence>
<feature type="region of interest" description="Disordered" evidence="1">
    <location>
        <begin position="58"/>
        <end position="119"/>
    </location>
</feature>
<feature type="compositionally biased region" description="Polar residues" evidence="1">
    <location>
        <begin position="58"/>
        <end position="85"/>
    </location>
</feature>
<evidence type="ECO:0000313" key="3">
    <source>
        <dbReference type="Proteomes" id="UP001306508"/>
    </source>
</evidence>
<accession>A0AAN7WJX5</accession>
<feature type="compositionally biased region" description="Polar residues" evidence="1">
    <location>
        <begin position="94"/>
        <end position="104"/>
    </location>
</feature>
<name>A0AAN7WJX5_9SACH</name>
<dbReference type="AlphaFoldDB" id="A0AAN7WJX5"/>
<dbReference type="EMBL" id="JAWIZZ010000047">
    <property type="protein sequence ID" value="KAK5779664.1"/>
    <property type="molecule type" value="Genomic_DNA"/>
</dbReference>